<dbReference type="PANTHER" id="PTHR42723">
    <property type="entry name" value="CHLOROPHYLL SYNTHASE"/>
    <property type="match status" value="1"/>
</dbReference>
<evidence type="ECO:0000256" key="1">
    <source>
        <dbReference type="ARBA" id="ARBA00004141"/>
    </source>
</evidence>
<dbReference type="GO" id="GO:0016765">
    <property type="term" value="F:transferase activity, transferring alkyl or aryl (other than methyl) groups"/>
    <property type="evidence" value="ECO:0007669"/>
    <property type="project" value="InterPro"/>
</dbReference>
<evidence type="ECO:0000256" key="2">
    <source>
        <dbReference type="ARBA" id="ARBA00022692"/>
    </source>
</evidence>
<gene>
    <name evidence="7" type="ORF">CBYS24578_00011087</name>
</gene>
<accession>A0A9N9U8I5</accession>
<keyword evidence="2 6" id="KW-0812">Transmembrane</keyword>
<keyword evidence="3 6" id="KW-1133">Transmembrane helix</keyword>
<dbReference type="GO" id="GO:0016020">
    <property type="term" value="C:membrane"/>
    <property type="evidence" value="ECO:0007669"/>
    <property type="project" value="UniProtKB-SubCell"/>
</dbReference>
<evidence type="ECO:0000256" key="3">
    <source>
        <dbReference type="ARBA" id="ARBA00022989"/>
    </source>
</evidence>
<dbReference type="OrthoDB" id="434972at2759"/>
<dbReference type="CDD" id="cd13965">
    <property type="entry name" value="PT_UbiA_3"/>
    <property type="match status" value="1"/>
</dbReference>
<comment type="caution">
    <text evidence="7">The sequence shown here is derived from an EMBL/GenBank/DDBJ whole genome shotgun (WGS) entry which is preliminary data.</text>
</comment>
<sequence>MSDETTKNASNTPKVKSCGMSASEAREQPRGWENISNRISSLLRLFWLLTESNAPTFVGPNTVFGICGALALPWMALDSAGAVHDAEPLRLALFRVITRLGHVILFNWTNLFIFDLANQRLPESAAEDALNKPWRPVPRGLVTADQIRYYMLCLIPLVVALNHFAFGVGVESLIIMALTWMYNDLRGGDEGYIVRNAIIAAAFGIYNTGSVKVALGTAAVRDSGLFGGLSSECVIWAGMVSAIIFTTMHVQDLQDVEGDRARGRRSAPIVMGDRPARWSVAVPMLVWPVASACFWRTGLAVGAPQAALGTLVAVRCLRCSGLQADKLTWRLWCLWTAMVYMLPPLSYGISAHVDGCLGG</sequence>
<feature type="region of interest" description="Disordered" evidence="5">
    <location>
        <begin position="1"/>
        <end position="29"/>
    </location>
</feature>
<dbReference type="Pfam" id="PF01040">
    <property type="entry name" value="UbiA"/>
    <property type="match status" value="1"/>
</dbReference>
<dbReference type="InterPro" id="IPR000537">
    <property type="entry name" value="UbiA_prenyltransferase"/>
</dbReference>
<evidence type="ECO:0000313" key="8">
    <source>
        <dbReference type="Proteomes" id="UP000754883"/>
    </source>
</evidence>
<proteinExistence type="predicted"/>
<keyword evidence="8" id="KW-1185">Reference proteome</keyword>
<keyword evidence="4 6" id="KW-0472">Membrane</keyword>
<evidence type="ECO:0000313" key="7">
    <source>
        <dbReference type="EMBL" id="CAG9982814.1"/>
    </source>
</evidence>
<evidence type="ECO:0000256" key="5">
    <source>
        <dbReference type="SAM" id="MobiDB-lite"/>
    </source>
</evidence>
<evidence type="ECO:0000256" key="6">
    <source>
        <dbReference type="SAM" id="Phobius"/>
    </source>
</evidence>
<reference evidence="7" key="1">
    <citation type="submission" date="2021-10" db="EMBL/GenBank/DDBJ databases">
        <authorList>
            <person name="Piombo E."/>
        </authorList>
    </citation>
    <scope>NUCLEOTIDE SEQUENCE</scope>
</reference>
<dbReference type="PANTHER" id="PTHR42723:SF1">
    <property type="entry name" value="CHLOROPHYLL SYNTHASE, CHLOROPLASTIC"/>
    <property type="match status" value="1"/>
</dbReference>
<comment type="subcellular location">
    <subcellularLocation>
        <location evidence="1">Membrane</location>
        <topology evidence="1">Multi-pass membrane protein</topology>
    </subcellularLocation>
</comment>
<dbReference type="EMBL" id="CABFNO020001350">
    <property type="protein sequence ID" value="CAG9982814.1"/>
    <property type="molecule type" value="Genomic_DNA"/>
</dbReference>
<organism evidence="7 8">
    <name type="scientific">Clonostachys byssicola</name>
    <dbReference type="NCBI Taxonomy" id="160290"/>
    <lineage>
        <taxon>Eukaryota</taxon>
        <taxon>Fungi</taxon>
        <taxon>Dikarya</taxon>
        <taxon>Ascomycota</taxon>
        <taxon>Pezizomycotina</taxon>
        <taxon>Sordariomycetes</taxon>
        <taxon>Hypocreomycetidae</taxon>
        <taxon>Hypocreales</taxon>
        <taxon>Bionectriaceae</taxon>
        <taxon>Clonostachys</taxon>
    </lineage>
</organism>
<dbReference type="InterPro" id="IPR050475">
    <property type="entry name" value="Prenyltransferase_related"/>
</dbReference>
<dbReference type="AlphaFoldDB" id="A0A9N9U8I5"/>
<evidence type="ECO:0000256" key="4">
    <source>
        <dbReference type="ARBA" id="ARBA00023136"/>
    </source>
</evidence>
<dbReference type="Proteomes" id="UP000754883">
    <property type="component" value="Unassembled WGS sequence"/>
</dbReference>
<protein>
    <submittedName>
        <fullName evidence="7">Uncharacterized protein</fullName>
    </submittedName>
</protein>
<feature type="transmembrane region" description="Helical" evidence="6">
    <location>
        <begin position="149"/>
        <end position="182"/>
    </location>
</feature>
<name>A0A9N9U8I5_9HYPO</name>
<feature type="transmembrane region" description="Helical" evidence="6">
    <location>
        <begin position="225"/>
        <end position="245"/>
    </location>
</feature>